<feature type="region of interest" description="Disordered" evidence="5">
    <location>
        <begin position="1544"/>
        <end position="1648"/>
    </location>
</feature>
<dbReference type="EMBL" id="KN824288">
    <property type="protein sequence ID" value="KIM29604.1"/>
    <property type="molecule type" value="Genomic_DNA"/>
</dbReference>
<feature type="region of interest" description="Disordered" evidence="5">
    <location>
        <begin position="1"/>
        <end position="43"/>
    </location>
</feature>
<evidence type="ECO:0000256" key="2">
    <source>
        <dbReference type="ARBA" id="ARBA00022490"/>
    </source>
</evidence>
<evidence type="ECO:0000256" key="3">
    <source>
        <dbReference type="ARBA" id="ARBA00023212"/>
    </source>
</evidence>
<dbReference type="Proteomes" id="UP000054097">
    <property type="component" value="Unassembled WGS sequence"/>
</dbReference>
<sequence length="1981" mass="222826">MSATEATEAAATSNSLLPASDTASMSQPSIDSPITTRDSKLADEEDALEEGEILELQAFIPRREWIEEKIRFLEQLPSIDLFNNLEHLVKSSSMPIPGLPTRDQLEEWQKQHDAIEQEAERFDASDMRRLKKFAKAATQRNLSPADTDLIEVTLTTLLGLDKLVHLLRARSDFLELTGLRLTWEEKRLEAWQEREAIQKELDQFIRTTARWKPEAYQQVIEAPAHSTHSSLNMSNGHGSPSSFVSPLPSTSPTTARRNSTFSTPRNPRYRVVEDLTREAARFTTRIGAWKRNLIAPAGTTLDRMIEKEKKPIPDPILDEQDRLENDAKPIDGLARFSMELVTQWKRADETYDEIKKEQAAAVSLRDDVTLALSEHPDPAKDAAFLARSQALAQRMTTIATHTNPRLFPKPLLPSYPDQRACNEAVISALVQELEHTKRLVEDAASVAKEYQRQNAAVKKVDESCARLEQYTKKLDSCTRRLLEGTEVEDGDGSPLRVDSIDCLDPMTHGAYLAVLPIISGELDEAEAAGNRDAKICRDAMRTLTGAHLHKDFSGTLDQALADFEAAKKRATDTRAEALAKAACLRDVRKVWAGIGGTWKSLDAIKAELAGRMEREKWLPIGQEQPLRSPMVQDQSTWPGQSQGISVQLDNLSANIPANITNPLVGLSPSVGPEVMQALQSGANIVNQYLDNVKGMERLYDVVTKQASIMAEVHKEELNLEERIAEMIPQFTKARLATFSSKTSNPDSNRGAIEHLQQQHSVLSEEVSQFSERLPSRVIFVGKPDAYFKGPLRSAQPTFANFLQSKDVDVPNTPAPFVLPLDVVSLDHNVRSDANNLSIRIGTKAQELSRYQDYLQLAVAARGVDDTVQELQAQLSALQEKLAEQRQIVSESVIKESSEIPAHESAIKQLETCLKSIEAIAADSKSLTTHSVPPFRDALRDLLSKPGAQDPEMQESVIVPCMQTEKDLEAKLDQVAADLEVATLEITAALQQERDSLDSLKQQEEEERARLEKERLEAEARERERLLEEARLKQEEEDRIKREEEERLRLQQEEETRQRLALEEAARQQAEIEAKRLADEEAQARLEEAARLAAEREALRIQQEEDRKRIEDEARLREEQERTRKEELDKENAQKAAEEEARLLAIRQEEERLRALAQQLEEEQRRMKQEQELARQREEAERLAREEAERLALEQREIERKQQEELEARQREQAEIERKELERQQEERRQAEIKQKELERQQEEERRQAEIKQRELERQQEEERRQREQAEADRIALERQADEQRKLREKAEAEERERQIKLQEEEQKRLEEEERRRVDEEQRRLLAESEFAKLASSSILDDVFGAPSVPRSNGHSGESLTILSLVEELRRRLRSMSLQNLANPSDSARSSALPTPALVARHQSTFAEIGAVADTIYRFQDNEPEVESEIQNLKHELDATRVLLDRCQELSWISNKISGCDAALSDLLEHVDGYPVAPTTELQSSHVSDRSKPPEEQLSARLAFTSGLLKDLDNLSESIFPDSRATSERERLEQTWEELQEMCTERLANKSRPSTASGHEGSGRTSSLSVGSSSSARSIGSIRNRAERTPMARAEKTSSGRAERTPSSRTDKTPSKKQRGNIGLGPSPRPSMLSPVVPRSSSRTASAAFVLPAKERKEFKIVKKRSASGPLGDPNSSLHKSTFSSRQRTSSTVASDLPITPTKPSSSNPRSPFKTPKPLRPPSPTISEASSINTKARSVSGYSRGTRSSFSQTPKPSVPKPPVRKPYVANPKNKLDVAVGNVVNKMAVSVPIQAVASSNSNWEDKSGKYWIGDDEEAKLCFCRILRSQTVMVRVGGGWCELSKFLKDHFAHLVEQLPEMPILGSKEQKWISASTVTKNNDDILEELPSLDRPRPPVTPEPKRPSPTVFLHTPNGTSPRAVHSSGSPGSPLAPLQFIRKAEESPHRSSTPPPHRLSKSTTTRTPARVVSASLTPAKINSHWRL</sequence>
<feature type="region of interest" description="Disordered" evidence="5">
    <location>
        <begin position="226"/>
        <end position="265"/>
    </location>
</feature>
<keyword evidence="3" id="KW-0206">Cytoskeleton</keyword>
<feature type="region of interest" description="Disordered" evidence="5">
    <location>
        <begin position="1160"/>
        <end position="1185"/>
    </location>
</feature>
<reference evidence="8" key="2">
    <citation type="submission" date="2015-01" db="EMBL/GenBank/DDBJ databases">
        <title>Evolutionary Origins and Diversification of the Mycorrhizal Mutualists.</title>
        <authorList>
            <consortium name="DOE Joint Genome Institute"/>
            <consortium name="Mycorrhizal Genomics Consortium"/>
            <person name="Kohler A."/>
            <person name="Kuo A."/>
            <person name="Nagy L.G."/>
            <person name="Floudas D."/>
            <person name="Copeland A."/>
            <person name="Barry K.W."/>
            <person name="Cichocki N."/>
            <person name="Veneault-Fourrey C."/>
            <person name="LaButti K."/>
            <person name="Lindquist E.A."/>
            <person name="Lipzen A."/>
            <person name="Lundell T."/>
            <person name="Morin E."/>
            <person name="Murat C."/>
            <person name="Riley R."/>
            <person name="Ohm R."/>
            <person name="Sun H."/>
            <person name="Tunlid A."/>
            <person name="Henrissat B."/>
            <person name="Grigoriev I.V."/>
            <person name="Hibbett D.S."/>
            <person name="Martin F."/>
        </authorList>
    </citation>
    <scope>NUCLEOTIDE SEQUENCE [LARGE SCALE GENOMIC DNA]</scope>
    <source>
        <strain evidence="8">MAFF 305830</strain>
    </source>
</reference>
<accession>A0A0C3BC07</accession>
<feature type="region of interest" description="Disordered" evidence="5">
    <location>
        <begin position="1660"/>
        <end position="1768"/>
    </location>
</feature>
<feature type="compositionally biased region" description="Basic and acidic residues" evidence="5">
    <location>
        <begin position="1161"/>
        <end position="1185"/>
    </location>
</feature>
<dbReference type="InterPro" id="IPR036534">
    <property type="entry name" value="GAR_dom_sf"/>
</dbReference>
<comment type="subcellular location">
    <subcellularLocation>
        <location evidence="1">Cytoplasm</location>
        <location evidence="1">Cytoskeleton</location>
    </subcellularLocation>
</comment>
<feature type="coiled-coil region" evidence="4">
    <location>
        <begin position="860"/>
        <end position="887"/>
    </location>
</feature>
<evidence type="ECO:0000313" key="8">
    <source>
        <dbReference type="Proteomes" id="UP000054097"/>
    </source>
</evidence>
<dbReference type="HOGENOM" id="CLU_002695_0_0_1"/>
<feature type="region of interest" description="Disordered" evidence="5">
    <location>
        <begin position="1109"/>
        <end position="1137"/>
    </location>
</feature>
<feature type="compositionally biased region" description="Basic and acidic residues" evidence="5">
    <location>
        <begin position="1583"/>
        <end position="1613"/>
    </location>
</feature>
<reference evidence="7 8" key="1">
    <citation type="submission" date="2014-04" db="EMBL/GenBank/DDBJ databases">
        <authorList>
            <consortium name="DOE Joint Genome Institute"/>
            <person name="Kuo A."/>
            <person name="Zuccaro A."/>
            <person name="Kohler A."/>
            <person name="Nagy L.G."/>
            <person name="Floudas D."/>
            <person name="Copeland A."/>
            <person name="Barry K.W."/>
            <person name="Cichocki N."/>
            <person name="Veneault-Fourrey C."/>
            <person name="LaButti K."/>
            <person name="Lindquist E.A."/>
            <person name="Lipzen A."/>
            <person name="Lundell T."/>
            <person name="Morin E."/>
            <person name="Murat C."/>
            <person name="Sun H."/>
            <person name="Tunlid A."/>
            <person name="Henrissat B."/>
            <person name="Grigoriev I.V."/>
            <person name="Hibbett D.S."/>
            <person name="Martin F."/>
            <person name="Nordberg H.P."/>
            <person name="Cantor M.N."/>
            <person name="Hua S.X."/>
        </authorList>
    </citation>
    <scope>NUCLEOTIDE SEQUENCE [LARGE SCALE GENOMIC DNA]</scope>
    <source>
        <strain evidence="7 8">MAFF 305830</strain>
    </source>
</reference>
<dbReference type="SMART" id="SM00243">
    <property type="entry name" value="GAS2"/>
    <property type="match status" value="1"/>
</dbReference>
<dbReference type="SUPFAM" id="SSF143575">
    <property type="entry name" value="GAS2 domain-like"/>
    <property type="match status" value="1"/>
</dbReference>
<dbReference type="PANTHER" id="PTHR24216:SF65">
    <property type="entry name" value="PAXILLIN-LIKE PROTEIN 1"/>
    <property type="match status" value="1"/>
</dbReference>
<dbReference type="Pfam" id="PF02187">
    <property type="entry name" value="GAS2"/>
    <property type="match status" value="1"/>
</dbReference>
<feature type="compositionally biased region" description="Low complexity" evidence="5">
    <location>
        <begin position="1680"/>
        <end position="1691"/>
    </location>
</feature>
<evidence type="ECO:0000256" key="4">
    <source>
        <dbReference type="SAM" id="Coils"/>
    </source>
</evidence>
<keyword evidence="4" id="KW-0175">Coiled coil</keyword>
<feature type="domain" description="GAR" evidence="6">
    <location>
        <begin position="1769"/>
        <end position="1851"/>
    </location>
</feature>
<organism evidence="7 8">
    <name type="scientific">Serendipita vermifera MAFF 305830</name>
    <dbReference type="NCBI Taxonomy" id="933852"/>
    <lineage>
        <taxon>Eukaryota</taxon>
        <taxon>Fungi</taxon>
        <taxon>Dikarya</taxon>
        <taxon>Basidiomycota</taxon>
        <taxon>Agaricomycotina</taxon>
        <taxon>Agaricomycetes</taxon>
        <taxon>Sebacinales</taxon>
        <taxon>Serendipitaceae</taxon>
        <taxon>Serendipita</taxon>
    </lineage>
</organism>
<dbReference type="GO" id="GO:0005856">
    <property type="term" value="C:cytoskeleton"/>
    <property type="evidence" value="ECO:0007669"/>
    <property type="project" value="UniProtKB-SubCell"/>
</dbReference>
<feature type="compositionally biased region" description="Polar residues" evidence="5">
    <location>
        <begin position="1724"/>
        <end position="1752"/>
    </location>
</feature>
<evidence type="ECO:0000256" key="5">
    <source>
        <dbReference type="SAM" id="MobiDB-lite"/>
    </source>
</evidence>
<feature type="region of interest" description="Disordered" evidence="5">
    <location>
        <begin position="1218"/>
        <end position="1320"/>
    </location>
</feature>
<dbReference type="PANTHER" id="PTHR24216">
    <property type="entry name" value="PAXILLIN-RELATED"/>
    <property type="match status" value="1"/>
</dbReference>
<evidence type="ECO:0000256" key="1">
    <source>
        <dbReference type="ARBA" id="ARBA00004245"/>
    </source>
</evidence>
<feature type="compositionally biased region" description="Low complexity" evidence="5">
    <location>
        <begin position="1"/>
        <end position="12"/>
    </location>
</feature>
<dbReference type="PROSITE" id="PS51460">
    <property type="entry name" value="GAR"/>
    <property type="match status" value="1"/>
</dbReference>
<proteinExistence type="predicted"/>
<dbReference type="OrthoDB" id="10017054at2759"/>
<name>A0A0C3BC07_SERVB</name>
<keyword evidence="2" id="KW-0963">Cytoplasm</keyword>
<feature type="compositionally biased region" description="Polar residues" evidence="5">
    <location>
        <begin position="13"/>
        <end position="36"/>
    </location>
</feature>
<protein>
    <recommendedName>
        <fullName evidence="6">GAR domain-containing protein</fullName>
    </recommendedName>
</protein>
<evidence type="ECO:0000259" key="6">
    <source>
        <dbReference type="PROSITE" id="PS51460"/>
    </source>
</evidence>
<evidence type="ECO:0000313" key="7">
    <source>
        <dbReference type="EMBL" id="KIM29604.1"/>
    </source>
</evidence>
<feature type="region of interest" description="Disordered" evidence="5">
    <location>
        <begin position="1883"/>
        <end position="1969"/>
    </location>
</feature>
<gene>
    <name evidence="7" type="ORF">M408DRAFT_116249</name>
</gene>
<feature type="compositionally biased region" description="Low complexity" evidence="5">
    <location>
        <begin position="1562"/>
        <end position="1582"/>
    </location>
</feature>
<dbReference type="InterPro" id="IPR003108">
    <property type="entry name" value="GAR_dom"/>
</dbReference>
<dbReference type="Gene3D" id="3.30.920.20">
    <property type="entry name" value="Gas2-like domain"/>
    <property type="match status" value="1"/>
</dbReference>
<keyword evidence="8" id="KW-1185">Reference proteome</keyword>
<dbReference type="GO" id="GO:0008017">
    <property type="term" value="F:microtubule binding"/>
    <property type="evidence" value="ECO:0007669"/>
    <property type="project" value="InterPro"/>
</dbReference>